<reference evidence="1" key="1">
    <citation type="submission" date="2022-07" db="EMBL/GenBank/DDBJ databases">
        <title>Phylogenomic reconstructions and comparative analyses of Kickxellomycotina fungi.</title>
        <authorList>
            <person name="Reynolds N.K."/>
            <person name="Stajich J.E."/>
            <person name="Barry K."/>
            <person name="Grigoriev I.V."/>
            <person name="Crous P."/>
            <person name="Smith M.E."/>
        </authorList>
    </citation>
    <scope>NUCLEOTIDE SEQUENCE</scope>
    <source>
        <strain evidence="1">BCRC 34191</strain>
    </source>
</reference>
<comment type="caution">
    <text evidence="1">The sequence shown here is derived from an EMBL/GenBank/DDBJ whole genome shotgun (WGS) entry which is preliminary data.</text>
</comment>
<name>A0ACC1KDA7_9FUNG</name>
<dbReference type="EMBL" id="JANBUK010000993">
    <property type="protein sequence ID" value="KAJ2787213.1"/>
    <property type="molecule type" value="Genomic_DNA"/>
</dbReference>
<dbReference type="Proteomes" id="UP001140066">
    <property type="component" value="Unassembled WGS sequence"/>
</dbReference>
<evidence type="ECO:0000313" key="1">
    <source>
        <dbReference type="EMBL" id="KAJ2787213.1"/>
    </source>
</evidence>
<keyword evidence="2" id="KW-1185">Reference proteome</keyword>
<accession>A0ACC1KDA7</accession>
<protein>
    <submittedName>
        <fullName evidence="1">Ubiquitin-specific protease ubp15</fullName>
        <ecNumber evidence="1">3.4.19.12</ecNumber>
    </submittedName>
</protein>
<organism evidence="1 2">
    <name type="scientific">Coemansia linderi</name>
    <dbReference type="NCBI Taxonomy" id="2663919"/>
    <lineage>
        <taxon>Eukaryota</taxon>
        <taxon>Fungi</taxon>
        <taxon>Fungi incertae sedis</taxon>
        <taxon>Zoopagomycota</taxon>
        <taxon>Kickxellomycotina</taxon>
        <taxon>Kickxellomycetes</taxon>
        <taxon>Kickxellales</taxon>
        <taxon>Kickxellaceae</taxon>
        <taxon>Coemansia</taxon>
    </lineage>
</organism>
<proteinExistence type="predicted"/>
<gene>
    <name evidence="1" type="primary">UBP15_2</name>
    <name evidence="1" type="ORF">GGI18_003162</name>
</gene>
<keyword evidence="1" id="KW-0645">Protease</keyword>
<evidence type="ECO:0000313" key="2">
    <source>
        <dbReference type="Proteomes" id="UP001140066"/>
    </source>
</evidence>
<keyword evidence="1" id="KW-0378">Hydrolase</keyword>
<feature type="non-terminal residue" evidence="1">
    <location>
        <position position="1"/>
    </location>
</feature>
<dbReference type="EC" id="3.4.19.12" evidence="1"/>
<sequence length="337" mass="37093">RLEVDILQIDSMRNVRVTYVGKSMKEELQLEVLVPKVGLAQTLKEAAYGKVESALRSVTLRNGDTTPPKPLKLRIYTVASHRFDREVAGDERLSELGNPGVSDIVAEYVNPDADRSDVAAPAADSLDSDGSRMETDDVVVYDKSLSEIEVFHFYRELNHAHSVPFLFKLYPGELWPATWARLERKLGLGEKELKNLGVVYGAQGIHELKRCRVIQDGEGGSPAAGGMSPGSGLVTPSVTPPPPQTQRPMEDIEVDEGALGEMAAVPPALTEDNSTLCLWDVIQQTRTEEQQRRMALDDDSNSLPLMGSPAGFIGLNHIDRSSRHRGAHHERAIRILN</sequence>